<gene>
    <name evidence="2" type="ORF">HNR73_000027</name>
</gene>
<accession>A0A841FA73</accession>
<reference evidence="2 3" key="1">
    <citation type="submission" date="2020-08" db="EMBL/GenBank/DDBJ databases">
        <title>Genomic Encyclopedia of Type Strains, Phase IV (KMG-IV): sequencing the most valuable type-strain genomes for metagenomic binning, comparative biology and taxonomic classification.</title>
        <authorList>
            <person name="Goeker M."/>
        </authorList>
    </citation>
    <scope>NUCLEOTIDE SEQUENCE [LARGE SCALE GENOMIC DNA]</scope>
    <source>
        <strain evidence="2 3">YIM 65646</strain>
    </source>
</reference>
<dbReference type="InterPro" id="IPR020941">
    <property type="entry name" value="SUFU-like_domain"/>
</dbReference>
<dbReference type="AlphaFoldDB" id="A0A841FA73"/>
<evidence type="ECO:0000313" key="3">
    <source>
        <dbReference type="Proteomes" id="UP000548476"/>
    </source>
</evidence>
<evidence type="ECO:0000313" key="2">
    <source>
        <dbReference type="EMBL" id="MBB6032185.1"/>
    </source>
</evidence>
<dbReference type="Pfam" id="PF05076">
    <property type="entry name" value="SUFU"/>
    <property type="match status" value="1"/>
</dbReference>
<dbReference type="EMBL" id="JACHGT010000001">
    <property type="protein sequence ID" value="MBB6032185.1"/>
    <property type="molecule type" value="Genomic_DNA"/>
</dbReference>
<feature type="domain" description="Suppressor of fused-like" evidence="1">
    <location>
        <begin position="35"/>
        <end position="182"/>
    </location>
</feature>
<protein>
    <recommendedName>
        <fullName evidence="1">Suppressor of fused-like domain-containing protein</fullName>
    </recommendedName>
</protein>
<evidence type="ECO:0000259" key="1">
    <source>
        <dbReference type="Pfam" id="PF05076"/>
    </source>
</evidence>
<comment type="caution">
    <text evidence="2">The sequence shown here is derived from an EMBL/GenBank/DDBJ whole genome shotgun (WGS) entry which is preliminary data.</text>
</comment>
<proteinExistence type="predicted"/>
<organism evidence="2 3">
    <name type="scientific">Phytomonospora endophytica</name>
    <dbReference type="NCBI Taxonomy" id="714109"/>
    <lineage>
        <taxon>Bacteria</taxon>
        <taxon>Bacillati</taxon>
        <taxon>Actinomycetota</taxon>
        <taxon>Actinomycetes</taxon>
        <taxon>Micromonosporales</taxon>
        <taxon>Micromonosporaceae</taxon>
        <taxon>Phytomonospora</taxon>
    </lineage>
</organism>
<keyword evidence="3" id="KW-1185">Reference proteome</keyword>
<dbReference type="Proteomes" id="UP000548476">
    <property type="component" value="Unassembled WGS sequence"/>
</dbReference>
<name>A0A841FA73_9ACTN</name>
<sequence>MGAAPILSAVWRERQARWGPEDDAYTYEGGGSPLDRVDVFVYRADAKTAMTTFATIGMAVREMPGDGGRAELHCTVRGPVPREVEGLTATLLANLGGYPWSVGAPLGWGHMVSLPGDFPGFPGCAAVFLSGPVTPDGWAWIDAGEERVRVLNVVPITSEERALAREYPPEVFFAELSSRTDVFSPRA</sequence>
<dbReference type="RefSeq" id="WP_184785120.1">
    <property type="nucleotide sequence ID" value="NZ_BONT01000061.1"/>
</dbReference>